<evidence type="ECO:0000313" key="1">
    <source>
        <dbReference type="EMBL" id="KAF7439105.1"/>
    </source>
</evidence>
<proteinExistence type="predicted"/>
<dbReference type="Proteomes" id="UP000600918">
    <property type="component" value="Unassembled WGS sequence"/>
</dbReference>
<accession>A0A834PGC9</accession>
<organism evidence="1 2">
    <name type="scientific">Vespula pensylvanica</name>
    <name type="common">Western yellow jacket</name>
    <name type="synonym">Wasp</name>
    <dbReference type="NCBI Taxonomy" id="30213"/>
    <lineage>
        <taxon>Eukaryota</taxon>
        <taxon>Metazoa</taxon>
        <taxon>Ecdysozoa</taxon>
        <taxon>Arthropoda</taxon>
        <taxon>Hexapoda</taxon>
        <taxon>Insecta</taxon>
        <taxon>Pterygota</taxon>
        <taxon>Neoptera</taxon>
        <taxon>Endopterygota</taxon>
        <taxon>Hymenoptera</taxon>
        <taxon>Apocrita</taxon>
        <taxon>Aculeata</taxon>
        <taxon>Vespoidea</taxon>
        <taxon>Vespidae</taxon>
        <taxon>Vespinae</taxon>
        <taxon>Vespula</taxon>
    </lineage>
</organism>
<sequence length="225" mass="25725">MTLARDHETHDARYSTYYSTVHVTRPAFKALWRRPLFTTEELAMPILRAVQHPFYLVPLAYTENCRLTYPAVAVTGTQHPAFLRESRDSTSSIRVSSDLPETGRSEWLSFIFLSNFNDRILKLDDTNVHTYVGFMEKDKMITQFGEYIIERLDFESLVGLAVTREWACAPYSTPGGTRSMDIYRNTVDAWVICRSIRECLTLHGRAGLAAAEKTETGCLNNREVV</sequence>
<gene>
    <name evidence="1" type="ORF">H0235_001496</name>
</gene>
<dbReference type="EMBL" id="JACSDY010000001">
    <property type="protein sequence ID" value="KAF7439105.1"/>
    <property type="molecule type" value="Genomic_DNA"/>
</dbReference>
<protein>
    <submittedName>
        <fullName evidence="1">Uncharacterized protein</fullName>
    </submittedName>
</protein>
<dbReference type="AlphaFoldDB" id="A0A834PGC9"/>
<evidence type="ECO:0000313" key="2">
    <source>
        <dbReference type="Proteomes" id="UP000600918"/>
    </source>
</evidence>
<comment type="caution">
    <text evidence="1">The sequence shown here is derived from an EMBL/GenBank/DDBJ whole genome shotgun (WGS) entry which is preliminary data.</text>
</comment>
<name>A0A834PGC9_VESPE</name>
<reference evidence="1" key="1">
    <citation type="journal article" date="2020" name="G3 (Bethesda)">
        <title>High-Quality Assemblies for Three Invasive Social Wasps from the &lt;i&gt;Vespula&lt;/i&gt; Genus.</title>
        <authorList>
            <person name="Harrop T.W.R."/>
            <person name="Guhlin J."/>
            <person name="McLaughlin G.M."/>
            <person name="Permina E."/>
            <person name="Stockwell P."/>
            <person name="Gilligan J."/>
            <person name="Le Lec M.F."/>
            <person name="Gruber M.A.M."/>
            <person name="Quinn O."/>
            <person name="Lovegrove M."/>
            <person name="Duncan E.J."/>
            <person name="Remnant E.J."/>
            <person name="Van Eeckhoven J."/>
            <person name="Graham B."/>
            <person name="Knapp R.A."/>
            <person name="Langford K.W."/>
            <person name="Kronenberg Z."/>
            <person name="Press M.O."/>
            <person name="Eacker S.M."/>
            <person name="Wilson-Rankin E.E."/>
            <person name="Purcell J."/>
            <person name="Lester P.J."/>
            <person name="Dearden P.K."/>
        </authorList>
    </citation>
    <scope>NUCLEOTIDE SEQUENCE</scope>
    <source>
        <strain evidence="1">Volc-1</strain>
    </source>
</reference>
<keyword evidence="2" id="KW-1185">Reference proteome</keyword>